<evidence type="ECO:0000259" key="2">
    <source>
        <dbReference type="Pfam" id="PF13248"/>
    </source>
</evidence>
<feature type="domain" description="Putative zinc-ribbon" evidence="2">
    <location>
        <begin position="1"/>
        <end position="24"/>
    </location>
</feature>
<feature type="transmembrane region" description="Helical" evidence="1">
    <location>
        <begin position="75"/>
        <end position="93"/>
    </location>
</feature>
<proteinExistence type="predicted"/>
<protein>
    <recommendedName>
        <fullName evidence="2">Putative zinc-ribbon domain-containing protein</fullName>
    </recommendedName>
</protein>
<dbReference type="OrthoDB" id="1938645at2"/>
<evidence type="ECO:0000313" key="3">
    <source>
        <dbReference type="EMBL" id="OAA90214.1"/>
    </source>
</evidence>
<feature type="transmembrane region" description="Helical" evidence="1">
    <location>
        <begin position="221"/>
        <end position="239"/>
    </location>
</feature>
<dbReference type="AlphaFoldDB" id="A0A170NJ39"/>
<evidence type="ECO:0000256" key="1">
    <source>
        <dbReference type="SAM" id="Phobius"/>
    </source>
</evidence>
<dbReference type="PATRIC" id="fig|1538.10.peg.15"/>
<dbReference type="Proteomes" id="UP000077407">
    <property type="component" value="Unassembled WGS sequence"/>
</dbReference>
<comment type="caution">
    <text evidence="3">The sequence shown here is derived from an EMBL/GenBank/DDBJ whole genome shotgun (WGS) entry which is preliminary data.</text>
</comment>
<organism evidence="3 4">
    <name type="scientific">Clostridium ljungdahlii</name>
    <dbReference type="NCBI Taxonomy" id="1538"/>
    <lineage>
        <taxon>Bacteria</taxon>
        <taxon>Bacillati</taxon>
        <taxon>Bacillota</taxon>
        <taxon>Clostridia</taxon>
        <taxon>Eubacteriales</taxon>
        <taxon>Clostridiaceae</taxon>
        <taxon>Clostridium</taxon>
    </lineage>
</organism>
<dbReference type="Pfam" id="PF13248">
    <property type="entry name" value="Zn_ribbon_3"/>
    <property type="match status" value="1"/>
</dbReference>
<sequence>MAYCSKCGKKLKKDDIYCPDCGTKNIELKDNVKVISQTVPNRNIDYKIIINIIVGMFLKPITTAKKFINETEKNIVAILTLLFTAFQGFLGIWRANQIVSSISNIVQDGIRKTAEIVNLIQPQDSSNIINSSEMNEITGEISKIKSFIKIPYGEIFLQNCALVLISVLIIFIIICVANTLLSKKAPEKFKYYKTALIVTAPALYFEFFSIIFSYLSIDLGLATALFGYIFSLICFAMVINESLVISKNHTVFVVSFVSLVTIIALILCFEWFMPSVLSSIVSSTMNDIKNLGI</sequence>
<accession>A0A170NJ39</accession>
<dbReference type="EMBL" id="LITT01000011">
    <property type="protein sequence ID" value="OAA90214.1"/>
    <property type="molecule type" value="Genomic_DNA"/>
</dbReference>
<reference evidence="3 4" key="1">
    <citation type="journal article" date="2015" name="Biotechnol. Bioeng.">
        <title>Genome sequence and phenotypic characterization of Caulobacter segnis.</title>
        <authorList>
            <person name="Patel S."/>
            <person name="Fletcher B."/>
            <person name="Scott D.C."/>
            <person name="Ely B."/>
        </authorList>
    </citation>
    <scope>NUCLEOTIDE SEQUENCE [LARGE SCALE GENOMIC DNA]</scope>
    <source>
        <strain evidence="3 4">ERI-2</strain>
    </source>
</reference>
<dbReference type="RefSeq" id="WP_063554684.1">
    <property type="nucleotide sequence ID" value="NZ_LITT01000011.1"/>
</dbReference>
<evidence type="ECO:0000313" key="4">
    <source>
        <dbReference type="Proteomes" id="UP000077407"/>
    </source>
</evidence>
<dbReference type="InterPro" id="IPR059113">
    <property type="entry name" value="Znf_ribbon"/>
</dbReference>
<gene>
    <name evidence="3" type="ORF">WY13_01117</name>
</gene>
<feature type="transmembrane region" description="Helical" evidence="1">
    <location>
        <begin position="194"/>
        <end position="215"/>
    </location>
</feature>
<keyword evidence="1" id="KW-0812">Transmembrane</keyword>
<feature type="transmembrane region" description="Helical" evidence="1">
    <location>
        <begin position="155"/>
        <end position="182"/>
    </location>
</feature>
<feature type="transmembrane region" description="Helical" evidence="1">
    <location>
        <begin position="251"/>
        <end position="273"/>
    </location>
</feature>
<keyword evidence="1" id="KW-0472">Membrane</keyword>
<name>A0A170NJ39_9CLOT</name>
<keyword evidence="1" id="KW-1133">Transmembrane helix</keyword>